<organism evidence="1 2">
    <name type="scientific">Funneliformis mosseae</name>
    <name type="common">Endomycorrhizal fungus</name>
    <name type="synonym">Glomus mosseae</name>
    <dbReference type="NCBI Taxonomy" id="27381"/>
    <lineage>
        <taxon>Eukaryota</taxon>
        <taxon>Fungi</taxon>
        <taxon>Fungi incertae sedis</taxon>
        <taxon>Mucoromycota</taxon>
        <taxon>Glomeromycotina</taxon>
        <taxon>Glomeromycetes</taxon>
        <taxon>Glomerales</taxon>
        <taxon>Glomeraceae</taxon>
        <taxon>Funneliformis</taxon>
    </lineage>
</organism>
<keyword evidence="2" id="KW-1185">Reference proteome</keyword>
<dbReference type="AlphaFoldDB" id="A0A9N8V5M7"/>
<proteinExistence type="predicted"/>
<sequence>MVRARGKQRRQLHYCRRTGLLLNITPETNPKTDYLNENFANKTKTQGLIHAWKDGKDGKEDDLSKSKRAS</sequence>
<dbReference type="EMBL" id="CAJVPP010000025">
    <property type="protein sequence ID" value="CAG8435589.1"/>
    <property type="molecule type" value="Genomic_DNA"/>
</dbReference>
<accession>A0A9N8V5M7</accession>
<gene>
    <name evidence="1" type="ORF">FMOSSE_LOCUS275</name>
</gene>
<name>A0A9N8V5M7_FUNMO</name>
<protein>
    <submittedName>
        <fullName evidence="1">7947_t:CDS:1</fullName>
    </submittedName>
</protein>
<comment type="caution">
    <text evidence="1">The sequence shown here is derived from an EMBL/GenBank/DDBJ whole genome shotgun (WGS) entry which is preliminary data.</text>
</comment>
<dbReference type="Proteomes" id="UP000789375">
    <property type="component" value="Unassembled WGS sequence"/>
</dbReference>
<evidence type="ECO:0000313" key="2">
    <source>
        <dbReference type="Proteomes" id="UP000789375"/>
    </source>
</evidence>
<evidence type="ECO:0000313" key="1">
    <source>
        <dbReference type="EMBL" id="CAG8435589.1"/>
    </source>
</evidence>
<reference evidence="1" key="1">
    <citation type="submission" date="2021-06" db="EMBL/GenBank/DDBJ databases">
        <authorList>
            <person name="Kallberg Y."/>
            <person name="Tangrot J."/>
            <person name="Rosling A."/>
        </authorList>
    </citation>
    <scope>NUCLEOTIDE SEQUENCE</scope>
    <source>
        <strain evidence="1">87-6 pot B 2015</strain>
    </source>
</reference>